<feature type="region of interest" description="Disordered" evidence="2">
    <location>
        <begin position="1"/>
        <end position="61"/>
    </location>
</feature>
<dbReference type="InterPro" id="IPR013087">
    <property type="entry name" value="Znf_C2H2_type"/>
</dbReference>
<dbReference type="SUPFAM" id="SSF57667">
    <property type="entry name" value="beta-beta-alpha zinc fingers"/>
    <property type="match status" value="1"/>
</dbReference>
<dbReference type="PROSITE" id="PS50157">
    <property type="entry name" value="ZINC_FINGER_C2H2_2"/>
    <property type="match status" value="2"/>
</dbReference>
<dbReference type="AlphaFoldDB" id="A0A6A4ICX8"/>
<dbReference type="Proteomes" id="UP000799118">
    <property type="component" value="Unassembled WGS sequence"/>
</dbReference>
<accession>A0A6A4ICX8</accession>
<evidence type="ECO:0000313" key="5">
    <source>
        <dbReference type="Proteomes" id="UP000799118"/>
    </source>
</evidence>
<keyword evidence="5" id="KW-1185">Reference proteome</keyword>
<feature type="compositionally biased region" description="Polar residues" evidence="2">
    <location>
        <begin position="7"/>
        <end position="27"/>
    </location>
</feature>
<dbReference type="Pfam" id="PF00096">
    <property type="entry name" value="zf-C2H2"/>
    <property type="match status" value="1"/>
</dbReference>
<reference evidence="4" key="1">
    <citation type="journal article" date="2019" name="Environ. Microbiol.">
        <title>Fungal ecological strategies reflected in gene transcription - a case study of two litter decomposers.</title>
        <authorList>
            <person name="Barbi F."/>
            <person name="Kohler A."/>
            <person name="Barry K."/>
            <person name="Baskaran P."/>
            <person name="Daum C."/>
            <person name="Fauchery L."/>
            <person name="Ihrmark K."/>
            <person name="Kuo A."/>
            <person name="LaButti K."/>
            <person name="Lipzen A."/>
            <person name="Morin E."/>
            <person name="Grigoriev I.V."/>
            <person name="Henrissat B."/>
            <person name="Lindahl B."/>
            <person name="Martin F."/>
        </authorList>
    </citation>
    <scope>NUCLEOTIDE SEQUENCE</scope>
    <source>
        <strain evidence="4">JB14</strain>
    </source>
</reference>
<gene>
    <name evidence="4" type="ORF">BT96DRAFT_223286</name>
</gene>
<dbReference type="EMBL" id="ML769401">
    <property type="protein sequence ID" value="KAE9406615.1"/>
    <property type="molecule type" value="Genomic_DNA"/>
</dbReference>
<dbReference type="OrthoDB" id="654211at2759"/>
<dbReference type="PROSITE" id="PS00028">
    <property type="entry name" value="ZINC_FINGER_C2H2_1"/>
    <property type="match status" value="1"/>
</dbReference>
<feature type="region of interest" description="Disordered" evidence="2">
    <location>
        <begin position="166"/>
        <end position="190"/>
    </location>
</feature>
<protein>
    <recommendedName>
        <fullName evidence="3">C2H2-type domain-containing protein</fullName>
    </recommendedName>
</protein>
<dbReference type="InterPro" id="IPR036236">
    <property type="entry name" value="Znf_C2H2_sf"/>
</dbReference>
<evidence type="ECO:0000256" key="1">
    <source>
        <dbReference type="PROSITE-ProRule" id="PRU00042"/>
    </source>
</evidence>
<sequence>MERTWSDVHTSPNTSSTHPHQGQQWPGTQLAPAHTPHSAHSSHMSMIPAPSTAQGTLSESHYNPPFSVDTLNGLSLAQSSVPSMISSTQSVSSRSVNFRPSVLSGDDLLFPAHTQPSLPSSWTQSGHYCPICYKKFASKQNVEGHFEAKHNGNKRYECSKCGKKFPYPQSRNRHERSKTSCPPAASSSPL</sequence>
<evidence type="ECO:0000256" key="2">
    <source>
        <dbReference type="SAM" id="MobiDB-lite"/>
    </source>
</evidence>
<feature type="compositionally biased region" description="Low complexity" evidence="2">
    <location>
        <begin position="31"/>
        <end position="49"/>
    </location>
</feature>
<evidence type="ECO:0000259" key="3">
    <source>
        <dbReference type="PROSITE" id="PS50157"/>
    </source>
</evidence>
<dbReference type="SMART" id="SM00355">
    <property type="entry name" value="ZnF_C2H2"/>
    <property type="match status" value="2"/>
</dbReference>
<keyword evidence="1" id="KW-0863">Zinc-finger</keyword>
<feature type="compositionally biased region" description="Polar residues" evidence="2">
    <location>
        <begin position="51"/>
        <end position="61"/>
    </location>
</feature>
<keyword evidence="1" id="KW-0862">Zinc</keyword>
<organism evidence="4 5">
    <name type="scientific">Gymnopus androsaceus JB14</name>
    <dbReference type="NCBI Taxonomy" id="1447944"/>
    <lineage>
        <taxon>Eukaryota</taxon>
        <taxon>Fungi</taxon>
        <taxon>Dikarya</taxon>
        <taxon>Basidiomycota</taxon>
        <taxon>Agaricomycotina</taxon>
        <taxon>Agaricomycetes</taxon>
        <taxon>Agaricomycetidae</taxon>
        <taxon>Agaricales</taxon>
        <taxon>Marasmiineae</taxon>
        <taxon>Omphalotaceae</taxon>
        <taxon>Gymnopus</taxon>
    </lineage>
</organism>
<feature type="domain" description="C2H2-type" evidence="3">
    <location>
        <begin position="127"/>
        <end position="155"/>
    </location>
</feature>
<evidence type="ECO:0000313" key="4">
    <source>
        <dbReference type="EMBL" id="KAE9406615.1"/>
    </source>
</evidence>
<proteinExistence type="predicted"/>
<dbReference type="GO" id="GO:0008270">
    <property type="term" value="F:zinc ion binding"/>
    <property type="evidence" value="ECO:0007669"/>
    <property type="project" value="UniProtKB-KW"/>
</dbReference>
<keyword evidence="1" id="KW-0479">Metal-binding</keyword>
<name>A0A6A4ICX8_9AGAR</name>
<dbReference type="Gene3D" id="3.30.160.60">
    <property type="entry name" value="Classic Zinc Finger"/>
    <property type="match status" value="1"/>
</dbReference>
<feature type="domain" description="C2H2-type" evidence="3">
    <location>
        <begin position="156"/>
        <end position="183"/>
    </location>
</feature>